<keyword evidence="1 3" id="KW-0547">Nucleotide-binding</keyword>
<comment type="catalytic activity">
    <reaction evidence="3">
        <text>ATP + H2O = ADP + phosphate + H(+)</text>
        <dbReference type="Rhea" id="RHEA:13065"/>
        <dbReference type="ChEBI" id="CHEBI:15377"/>
        <dbReference type="ChEBI" id="CHEBI:15378"/>
        <dbReference type="ChEBI" id="CHEBI:30616"/>
        <dbReference type="ChEBI" id="CHEBI:43474"/>
        <dbReference type="ChEBI" id="CHEBI:456216"/>
        <dbReference type="EC" id="5.6.2.3"/>
    </reaction>
</comment>
<evidence type="ECO:0000256" key="1">
    <source>
        <dbReference type="ARBA" id="ARBA00022741"/>
    </source>
</evidence>
<dbReference type="CDD" id="cd18809">
    <property type="entry name" value="SF1_C_RecD"/>
    <property type="match status" value="1"/>
</dbReference>
<evidence type="ECO:0000259" key="5">
    <source>
        <dbReference type="Pfam" id="PF14490"/>
    </source>
</evidence>
<dbReference type="SUPFAM" id="SSF52540">
    <property type="entry name" value="P-loop containing nucleoside triphosphate hydrolases"/>
    <property type="match status" value="1"/>
</dbReference>
<feature type="binding site" evidence="3">
    <location>
        <begin position="341"/>
        <end position="345"/>
    </location>
    <ligand>
        <name>ATP</name>
        <dbReference type="ChEBI" id="CHEBI:30616"/>
    </ligand>
</feature>
<comment type="function">
    <text evidence="3">DNA-dependent ATPase and ATP-dependent 5'-3' DNA helicase. Has no activity on blunt DNA or DNA with 3'-overhangs, requires at least 10 bases of 5'-ssDNA for helicase activity.</text>
</comment>
<dbReference type="PANTHER" id="PTHR43788:SF6">
    <property type="entry name" value="DNA HELICASE B"/>
    <property type="match status" value="1"/>
</dbReference>
<keyword evidence="3 8" id="KW-0347">Helicase</keyword>
<reference evidence="8 9" key="1">
    <citation type="submission" date="2020-08" db="EMBL/GenBank/DDBJ databases">
        <title>Genome sequence of Erysipelothrix inopinata DSM 15511T.</title>
        <authorList>
            <person name="Hyun D.-W."/>
            <person name="Bae J.-W."/>
        </authorList>
    </citation>
    <scope>NUCLEOTIDE SEQUENCE [LARGE SCALE GENOMIC DNA]</scope>
    <source>
        <strain evidence="8 9">DSM 15511</strain>
    </source>
</reference>
<dbReference type="InterPro" id="IPR055446">
    <property type="entry name" value="RecD2_N_OB"/>
</dbReference>
<dbReference type="GO" id="GO:0043139">
    <property type="term" value="F:5'-3' DNA helicase activity"/>
    <property type="evidence" value="ECO:0007669"/>
    <property type="project" value="UniProtKB-UniRule"/>
</dbReference>
<evidence type="ECO:0000256" key="3">
    <source>
        <dbReference type="HAMAP-Rule" id="MF_01488"/>
    </source>
</evidence>
<dbReference type="CDD" id="cd17933">
    <property type="entry name" value="DEXSc_RecD-like"/>
    <property type="match status" value="1"/>
</dbReference>
<organism evidence="8 9">
    <name type="scientific">Erysipelothrix inopinata</name>
    <dbReference type="NCBI Taxonomy" id="225084"/>
    <lineage>
        <taxon>Bacteria</taxon>
        <taxon>Bacillati</taxon>
        <taxon>Bacillota</taxon>
        <taxon>Erysipelotrichia</taxon>
        <taxon>Erysipelotrichales</taxon>
        <taxon>Erysipelotrichaceae</taxon>
        <taxon>Erysipelothrix</taxon>
    </lineage>
</organism>
<evidence type="ECO:0000313" key="8">
    <source>
        <dbReference type="EMBL" id="QNN60690.1"/>
    </source>
</evidence>
<protein>
    <recommendedName>
        <fullName evidence="3">ATP-dependent RecD2 DNA helicase</fullName>
        <ecNumber evidence="3">5.6.2.3</ecNumber>
    </recommendedName>
    <alternativeName>
        <fullName evidence="3">DNA 5'-3' helicase subunit RecD2</fullName>
    </alternativeName>
</protein>
<dbReference type="Pfam" id="PF14490">
    <property type="entry name" value="HHH_RecD2"/>
    <property type="match status" value="1"/>
</dbReference>
<dbReference type="NCBIfam" id="TIGR01448">
    <property type="entry name" value="recD_rel"/>
    <property type="match status" value="1"/>
</dbReference>
<dbReference type="PANTHER" id="PTHR43788">
    <property type="entry name" value="DNA2/NAM7 HELICASE FAMILY MEMBER"/>
    <property type="match status" value="1"/>
</dbReference>
<keyword evidence="2 3" id="KW-0067">ATP-binding</keyword>
<dbReference type="GO" id="GO:0016787">
    <property type="term" value="F:hydrolase activity"/>
    <property type="evidence" value="ECO:0007669"/>
    <property type="project" value="UniProtKB-KW"/>
</dbReference>
<dbReference type="Pfam" id="PF13245">
    <property type="entry name" value="AAA_19"/>
    <property type="match status" value="1"/>
</dbReference>
<dbReference type="Proteomes" id="UP000515928">
    <property type="component" value="Chromosome"/>
</dbReference>
<dbReference type="InterPro" id="IPR006345">
    <property type="entry name" value="RecD2"/>
</dbReference>
<accession>A0A7G9RYL5</accession>
<feature type="domain" description="ATP-dependent RecD2 DNA helicase OB-fold" evidence="7">
    <location>
        <begin position="3"/>
        <end position="77"/>
    </location>
</feature>
<keyword evidence="9" id="KW-1185">Reference proteome</keyword>
<dbReference type="Gene3D" id="3.40.50.300">
    <property type="entry name" value="P-loop containing nucleotide triphosphate hydrolases"/>
    <property type="match status" value="2"/>
</dbReference>
<dbReference type="GO" id="GO:0017116">
    <property type="term" value="F:single-stranded DNA helicase activity"/>
    <property type="evidence" value="ECO:0007669"/>
    <property type="project" value="TreeGrafter"/>
</dbReference>
<dbReference type="GO" id="GO:0003677">
    <property type="term" value="F:DNA binding"/>
    <property type="evidence" value="ECO:0007669"/>
    <property type="project" value="UniProtKB-UniRule"/>
</dbReference>
<dbReference type="EMBL" id="CP060715">
    <property type="protein sequence ID" value="QNN60690.1"/>
    <property type="molecule type" value="Genomic_DNA"/>
</dbReference>
<evidence type="ECO:0000259" key="4">
    <source>
        <dbReference type="Pfam" id="PF13538"/>
    </source>
</evidence>
<dbReference type="HAMAP" id="MF_01488">
    <property type="entry name" value="RecD2"/>
    <property type="match status" value="1"/>
</dbReference>
<dbReference type="GO" id="GO:0009338">
    <property type="term" value="C:exodeoxyribonuclease V complex"/>
    <property type="evidence" value="ECO:0007669"/>
    <property type="project" value="TreeGrafter"/>
</dbReference>
<keyword evidence="3" id="KW-0238">DNA-binding</keyword>
<feature type="domain" description="ATP-dependent RecD2 DNA helicase SH3" evidence="6">
    <location>
        <begin position="552"/>
        <end position="614"/>
    </location>
</feature>
<evidence type="ECO:0000313" key="9">
    <source>
        <dbReference type="Proteomes" id="UP000515928"/>
    </source>
</evidence>
<evidence type="ECO:0000256" key="2">
    <source>
        <dbReference type="ARBA" id="ARBA00022840"/>
    </source>
</evidence>
<dbReference type="EC" id="5.6.2.3" evidence="3"/>
<dbReference type="Pfam" id="PF14520">
    <property type="entry name" value="HHH_5"/>
    <property type="match status" value="1"/>
</dbReference>
<keyword evidence="3" id="KW-0378">Hydrolase</keyword>
<sequence>METSIKGVVETCIFKNEQSGFGIYRIALLNSNQKPLTIKGPLINIELESYYEFQGSYHEDPRFGMQFNVVSFTKMLPEHPDFIVRFLSGPNFPGIGNKTATAIVEKYGNDVLDRIRQEDDFVIDVKGLSAVKAQKIIDVIRTQDPMEDAVSFLVAHGLGNKQIIKITKEYGEKAIEVIKDNPYRLVYDIDGIGFKTADKVALSLGFDLDDPLRVEAQILDTYKSTVFGAGDSYIPINTFKNLFGNQDSELFDIAYESLIRQRELIEDEDRLYHCTQYDAESYVANFLSDFEYRGYDFDLENFDEKLNEVEDKLRIEFDQVQKDAITSFFEEDIMILTGGPGTGKSTLLSGIVTLMQTQMPWLKIVLCAPTGRAAKRLEELTNVQAATVHSILKWDLESNKFGVNQENPLEADVVIVDEFSMVDIWLFQNLLKASTNVKKFLFVGDKDQLPSVGPGFVLGDMIATNGFETIELERNYRQETGSEVIDLAINMNHGIFDVSNYSRDVKFFNNKYGSVKDIVLRVVDEALSKGYDLSEVQVLAPMYNGPGGIDNLNHFLQKMCNPENTLKNQIMVGTRIFREGDKILQLKNQPDDFVFNGDIGVLVEVEARRLVVDFEGTFVEYEPQNFINITHAYAMSVHKAQGSEYPIVILVAVTDFYRMLSRRLYYTGVTRASKSLILVGEHRAFEIAVENAHESKRNTYLEQRIKENNRKRN</sequence>
<proteinExistence type="inferred from homology"/>
<dbReference type="InterPro" id="IPR041451">
    <property type="entry name" value="RecD2_SH13"/>
</dbReference>
<evidence type="ECO:0000259" key="7">
    <source>
        <dbReference type="Pfam" id="PF23139"/>
    </source>
</evidence>
<feature type="domain" description="ATP-dependent RecD2 DNA helicase-like helix-hairpin-helix" evidence="5">
    <location>
        <begin position="143"/>
        <end position="233"/>
    </location>
</feature>
<keyword evidence="3" id="KW-0413">Isomerase</keyword>
<dbReference type="Gene3D" id="2.30.30.940">
    <property type="match status" value="1"/>
</dbReference>
<dbReference type="Pfam" id="PF13538">
    <property type="entry name" value="UvrD_C_2"/>
    <property type="match status" value="1"/>
</dbReference>
<dbReference type="InterPro" id="IPR050534">
    <property type="entry name" value="Coronavir_polyprotein_1ab"/>
</dbReference>
<dbReference type="AlphaFoldDB" id="A0A7G9RYL5"/>
<dbReference type="RefSeq" id="WP_187533813.1">
    <property type="nucleotide sequence ID" value="NZ_CBCSHU010000024.1"/>
</dbReference>
<dbReference type="Pfam" id="PF18335">
    <property type="entry name" value="SH3_13"/>
    <property type="match status" value="1"/>
</dbReference>
<dbReference type="InterPro" id="IPR027417">
    <property type="entry name" value="P-loop_NTPase"/>
</dbReference>
<dbReference type="Gene3D" id="1.10.10.2220">
    <property type="match status" value="1"/>
</dbReference>
<dbReference type="GO" id="GO:0005524">
    <property type="term" value="F:ATP binding"/>
    <property type="evidence" value="ECO:0007669"/>
    <property type="project" value="UniProtKB-UniRule"/>
</dbReference>
<dbReference type="InterPro" id="IPR027785">
    <property type="entry name" value="UvrD-like_helicase_C"/>
</dbReference>
<dbReference type="InterPro" id="IPR029493">
    <property type="entry name" value="RecD2-like_HHH"/>
</dbReference>
<gene>
    <name evidence="3" type="primary">recD2</name>
    <name evidence="8" type="ORF">H9L01_10040</name>
</gene>
<feature type="domain" description="UvrD-like helicase C-terminal" evidence="4">
    <location>
        <begin position="631"/>
        <end position="679"/>
    </location>
</feature>
<name>A0A7G9RYL5_9FIRM</name>
<comment type="similarity">
    <text evidence="3">Belongs to the RecD family. RecD2 subfamily.</text>
</comment>
<dbReference type="Pfam" id="PF23139">
    <property type="entry name" value="OB_YrrC"/>
    <property type="match status" value="1"/>
</dbReference>
<dbReference type="GO" id="GO:0006310">
    <property type="term" value="P:DNA recombination"/>
    <property type="evidence" value="ECO:0007669"/>
    <property type="project" value="InterPro"/>
</dbReference>
<dbReference type="KEGG" id="eio:H9L01_10040"/>
<evidence type="ECO:0000259" key="6">
    <source>
        <dbReference type="Pfam" id="PF18335"/>
    </source>
</evidence>